<feature type="domain" description="Flagellar protein FlgJ N-terminal" evidence="2">
    <location>
        <begin position="41"/>
        <end position="88"/>
    </location>
</feature>
<keyword evidence="3" id="KW-0969">Cilium</keyword>
<keyword evidence="3" id="KW-0282">Flagellum</keyword>
<sequence>MSMISSTLPGMTIAPNATDREKLAVAAKQFEAVFLRQMLAQARKTHFGDEPLFGSQALDTFHRMLDEHVADLTADSSVLGLAGIIEAQMVRLVADASTGSGRAGLVGDVKADTATAPAKPPTSAHAEPVEASARTQPVEPKAK</sequence>
<evidence type="ECO:0000256" key="1">
    <source>
        <dbReference type="SAM" id="MobiDB-lite"/>
    </source>
</evidence>
<dbReference type="Pfam" id="PF10135">
    <property type="entry name" value="Rod-binding"/>
    <property type="match status" value="1"/>
</dbReference>
<evidence type="ECO:0000313" key="4">
    <source>
        <dbReference type="Proteomes" id="UP000249082"/>
    </source>
</evidence>
<dbReference type="AlphaFoldDB" id="A0A2W5NQD1"/>
<evidence type="ECO:0000313" key="3">
    <source>
        <dbReference type="EMBL" id="PZQ54658.1"/>
    </source>
</evidence>
<protein>
    <submittedName>
        <fullName evidence="3">Flagellar biosynthesis protein FlgJ</fullName>
    </submittedName>
</protein>
<keyword evidence="3" id="KW-0966">Cell projection</keyword>
<feature type="compositionally biased region" description="Low complexity" evidence="1">
    <location>
        <begin position="112"/>
        <end position="126"/>
    </location>
</feature>
<reference evidence="3 4" key="1">
    <citation type="submission" date="2017-08" db="EMBL/GenBank/DDBJ databases">
        <title>Infants hospitalized years apart are colonized by the same room-sourced microbial strains.</title>
        <authorList>
            <person name="Brooks B."/>
            <person name="Olm M.R."/>
            <person name="Firek B.A."/>
            <person name="Baker R."/>
            <person name="Thomas B.C."/>
            <person name="Morowitz M.J."/>
            <person name="Banfield J.F."/>
        </authorList>
    </citation>
    <scope>NUCLEOTIDE SEQUENCE [LARGE SCALE GENOMIC DNA]</scope>
    <source>
        <strain evidence="3">S2_005_002_R2_33</strain>
    </source>
</reference>
<comment type="caution">
    <text evidence="3">The sequence shown here is derived from an EMBL/GenBank/DDBJ whole genome shotgun (WGS) entry which is preliminary data.</text>
</comment>
<gene>
    <name evidence="3" type="ORF">DI555_11545</name>
</gene>
<evidence type="ECO:0000259" key="2">
    <source>
        <dbReference type="Pfam" id="PF10135"/>
    </source>
</evidence>
<feature type="region of interest" description="Disordered" evidence="1">
    <location>
        <begin position="112"/>
        <end position="143"/>
    </location>
</feature>
<dbReference type="Proteomes" id="UP000249082">
    <property type="component" value="Unassembled WGS sequence"/>
</dbReference>
<accession>A0A2W5NQD1</accession>
<dbReference type="InterPro" id="IPR019301">
    <property type="entry name" value="Flagellar_prot_FlgJ_N"/>
</dbReference>
<dbReference type="EMBL" id="QFPX01000008">
    <property type="protein sequence ID" value="PZQ54658.1"/>
    <property type="molecule type" value="Genomic_DNA"/>
</dbReference>
<proteinExistence type="predicted"/>
<organism evidence="3 4">
    <name type="scientific">Novosphingobium pentaromativorans</name>
    <dbReference type="NCBI Taxonomy" id="205844"/>
    <lineage>
        <taxon>Bacteria</taxon>
        <taxon>Pseudomonadati</taxon>
        <taxon>Pseudomonadota</taxon>
        <taxon>Alphaproteobacteria</taxon>
        <taxon>Sphingomonadales</taxon>
        <taxon>Sphingomonadaceae</taxon>
        <taxon>Novosphingobium</taxon>
    </lineage>
</organism>
<name>A0A2W5NQD1_9SPHN</name>